<proteinExistence type="predicted"/>
<organism evidence="1 2">
    <name type="scientific">Pseudomonas phage PCS4</name>
    <dbReference type="NCBI Taxonomy" id="2875705"/>
    <lineage>
        <taxon>Viruses</taxon>
        <taxon>Duplodnaviria</taxon>
        <taxon>Heunggongvirae</taxon>
        <taxon>Uroviricota</taxon>
        <taxon>Caudoviricetes</taxon>
        <taxon>Autographivirales</taxon>
        <taxon>Autotranscriptaviridae</taxon>
        <taxon>Studiervirinae</taxon>
        <taxon>Unosvirus</taxon>
        <taxon>Unosvirus PCS4</taxon>
    </lineage>
</organism>
<protein>
    <submittedName>
        <fullName evidence="1">Uncharacterized protein</fullName>
    </submittedName>
</protein>
<dbReference type="Proteomes" id="UP000828497">
    <property type="component" value="Segment"/>
</dbReference>
<keyword evidence="2" id="KW-1185">Reference proteome</keyword>
<accession>A0ABY3P996</accession>
<evidence type="ECO:0000313" key="1">
    <source>
        <dbReference type="EMBL" id="UBU95701.1"/>
    </source>
</evidence>
<reference evidence="1 2" key="1">
    <citation type="submission" date="2021-09" db="EMBL/GenBank/DDBJ databases">
        <title>Two novel endolysins gpp19 and gpp43 derived from bacteriophage PCS4, exhibiting strong antibacterial and antibiofilm activity against Pseudomonas.</title>
        <authorList>
            <person name="Zhang Y."/>
            <person name="Johno D."/>
            <person name="Huang H.-H."/>
            <person name="Duc H.M."/>
            <person name="Masuda Y."/>
            <person name="Honjoh K.-I."/>
            <person name="Miyamoto T."/>
        </authorList>
    </citation>
    <scope>NUCLEOTIDE SEQUENCE [LARGE SCALE GENOMIC DNA]</scope>
</reference>
<dbReference type="EMBL" id="OK094519">
    <property type="protein sequence ID" value="UBU95701.1"/>
    <property type="molecule type" value="Genomic_DNA"/>
</dbReference>
<sequence>MISLNYTSFTSPQIAAKLLSAMHEVKTTGFAARLHNRKGDAFLLVCIEKDSLGYAFKFYDREGREIGKMIQKASQHWSQGDFAEYWSGLGFAWDLKEHPLTIAAREASERAHVDALKAHGATHKVITYGGAVVGYGAYQRDWLGRKRLYLVADKNGRHYGVAVKMTKEAVLMVARLEVLV</sequence>
<name>A0ABY3P996_9CAUD</name>
<evidence type="ECO:0000313" key="2">
    <source>
        <dbReference type="Proteomes" id="UP000828497"/>
    </source>
</evidence>